<protein>
    <submittedName>
        <fullName evidence="2">Alginate production protein AlgE</fullName>
    </submittedName>
</protein>
<dbReference type="InterPro" id="IPR053728">
    <property type="entry name" value="Alginate_Permeability_Chnl"/>
</dbReference>
<organism evidence="2 3">
    <name type="scientific">Tritonibacter multivorans</name>
    <dbReference type="NCBI Taxonomy" id="928856"/>
    <lineage>
        <taxon>Bacteria</taxon>
        <taxon>Pseudomonadati</taxon>
        <taxon>Pseudomonadota</taxon>
        <taxon>Alphaproteobacteria</taxon>
        <taxon>Rhodobacterales</taxon>
        <taxon>Paracoccaceae</taxon>
        <taxon>Tritonibacter</taxon>
    </lineage>
</organism>
<dbReference type="RefSeq" id="WP_058288971.1">
    <property type="nucleotide sequence ID" value="NZ_FOMC01000012.1"/>
</dbReference>
<evidence type="ECO:0000259" key="1">
    <source>
        <dbReference type="Pfam" id="PF13372"/>
    </source>
</evidence>
<accession>A0A0P1G3Q9</accession>
<gene>
    <name evidence="2" type="primary">algE</name>
    <name evidence="2" type="ORF">TRM7557_00836</name>
</gene>
<proteinExistence type="predicted"/>
<evidence type="ECO:0000313" key="3">
    <source>
        <dbReference type="Proteomes" id="UP000052022"/>
    </source>
</evidence>
<feature type="domain" description="Alginate export" evidence="1">
    <location>
        <begin position="224"/>
        <end position="394"/>
    </location>
</feature>
<reference evidence="2 3" key="1">
    <citation type="submission" date="2015-09" db="EMBL/GenBank/DDBJ databases">
        <authorList>
            <consortium name="Swine Surveillance"/>
        </authorList>
    </citation>
    <scope>NUCLEOTIDE SEQUENCE [LARGE SCALE GENOMIC DNA]</scope>
    <source>
        <strain evidence="2 3">CECT 7557</strain>
    </source>
</reference>
<evidence type="ECO:0000313" key="2">
    <source>
        <dbReference type="EMBL" id="CUH76322.1"/>
    </source>
</evidence>
<name>A0A0P1G3Q9_9RHOB</name>
<dbReference type="Pfam" id="PF13372">
    <property type="entry name" value="Alginate_exp"/>
    <property type="match status" value="1"/>
</dbReference>
<dbReference type="EMBL" id="CYSD01000014">
    <property type="protein sequence ID" value="CUH76322.1"/>
    <property type="molecule type" value="Genomic_DNA"/>
</dbReference>
<dbReference type="OrthoDB" id="7811808at2"/>
<dbReference type="Gene3D" id="2.40.160.100">
    <property type="match status" value="1"/>
</dbReference>
<dbReference type="AlphaFoldDB" id="A0A0P1G3Q9"/>
<dbReference type="STRING" id="928856.SAMN04488049_11292"/>
<keyword evidence="3" id="KW-1185">Reference proteome</keyword>
<dbReference type="Proteomes" id="UP000052022">
    <property type="component" value="Unassembled WGS sequence"/>
</dbReference>
<sequence length="408" mass="44919">MALALVVLATGGPTTADARSKAAKPKAAKPALLFHIETRKRAKHKPTSWFQYGASASVKAVWDNNLRRDDGLRDYKRDLGGHIETWARTQITPSVVAFGHIQYGARWIETHSSSYPTRSDFRVKEALVSVATGPQTQLTIGRMRFSDPAKWIADGAVDGLHFAKLGGMSSWEVAAFRGTDDSRPTFAMAHKTWKTDTGRRSILGMAETDAEDRRFYLFGHLTHRPSDHHRFELNSAVVLGDAANQKSSGLGVDLRGIRTLKGARNPQVTYGFAVGTAGFRQTGLQTNKTYDGGQKQFNRYGYAYRPELSNLAVATLALGLRPSRKFSIDAGLHAYAQLRPSTTAPSARINGQTTGRSRFVGTEISLVGAWRPSKKTKLQFGVGLFKPGSAYVDRSTYSHVYTQLSIYF</sequence>
<dbReference type="InterPro" id="IPR025388">
    <property type="entry name" value="Alginate_export_dom"/>
</dbReference>